<keyword evidence="3" id="KW-1185">Reference proteome</keyword>
<proteinExistence type="predicted"/>
<sequence length="79" mass="8654">MPMPPRPIKTPHFLPPPPAIGWCISDERLNPLNGHHRIRGVVQHSAGRRAAVPEREALSQSETRSPLLGTPTNGSNRPP</sequence>
<dbReference type="EMBL" id="CADCXU010036132">
    <property type="protein sequence ID" value="CAB0020964.1"/>
    <property type="molecule type" value="Genomic_DNA"/>
</dbReference>
<evidence type="ECO:0000313" key="3">
    <source>
        <dbReference type="Proteomes" id="UP000479000"/>
    </source>
</evidence>
<feature type="compositionally biased region" description="Polar residues" evidence="1">
    <location>
        <begin position="58"/>
        <end position="79"/>
    </location>
</feature>
<name>A0A6H5HS88_9HEMI</name>
<reference evidence="2 3" key="1">
    <citation type="submission" date="2020-02" db="EMBL/GenBank/DDBJ databases">
        <authorList>
            <person name="Ferguson B K."/>
        </authorList>
    </citation>
    <scope>NUCLEOTIDE SEQUENCE [LARGE SCALE GENOMIC DNA]</scope>
</reference>
<organism evidence="2 3">
    <name type="scientific">Nesidiocoris tenuis</name>
    <dbReference type="NCBI Taxonomy" id="355587"/>
    <lineage>
        <taxon>Eukaryota</taxon>
        <taxon>Metazoa</taxon>
        <taxon>Ecdysozoa</taxon>
        <taxon>Arthropoda</taxon>
        <taxon>Hexapoda</taxon>
        <taxon>Insecta</taxon>
        <taxon>Pterygota</taxon>
        <taxon>Neoptera</taxon>
        <taxon>Paraneoptera</taxon>
        <taxon>Hemiptera</taxon>
        <taxon>Heteroptera</taxon>
        <taxon>Panheteroptera</taxon>
        <taxon>Cimicomorpha</taxon>
        <taxon>Miridae</taxon>
        <taxon>Dicyphina</taxon>
        <taxon>Nesidiocoris</taxon>
    </lineage>
</organism>
<evidence type="ECO:0000256" key="1">
    <source>
        <dbReference type="SAM" id="MobiDB-lite"/>
    </source>
</evidence>
<feature type="region of interest" description="Disordered" evidence="1">
    <location>
        <begin position="41"/>
        <end position="79"/>
    </location>
</feature>
<gene>
    <name evidence="2" type="ORF">NTEN_LOCUS24489</name>
</gene>
<dbReference type="AlphaFoldDB" id="A0A6H5HS88"/>
<protein>
    <submittedName>
        <fullName evidence="2">Uncharacterized protein</fullName>
    </submittedName>
</protein>
<evidence type="ECO:0000313" key="2">
    <source>
        <dbReference type="EMBL" id="CAB0020964.1"/>
    </source>
</evidence>
<accession>A0A6H5HS88</accession>
<dbReference type="Proteomes" id="UP000479000">
    <property type="component" value="Unassembled WGS sequence"/>
</dbReference>